<dbReference type="PANTHER" id="PTHR13680:SF5">
    <property type="entry name" value="CDGSH IRON-SULFUR DOMAIN-CONTAINING PROTEIN 1"/>
    <property type="match status" value="1"/>
</dbReference>
<dbReference type="InterPro" id="IPR018967">
    <property type="entry name" value="FeS-contain_CDGSH-typ"/>
</dbReference>
<feature type="transmembrane region" description="Helical" evidence="7">
    <location>
        <begin position="16"/>
        <end position="34"/>
    </location>
</feature>
<dbReference type="FunFam" id="3.40.5.90:FF:000001">
    <property type="entry name" value="CDGSH iron-sulfur domain-containing protein 1"/>
    <property type="match status" value="1"/>
</dbReference>
<comment type="similarity">
    <text evidence="1">Belongs to the CISD protein family. CISD2 subfamily.</text>
</comment>
<keyword evidence="7" id="KW-1133">Transmembrane helix</keyword>
<dbReference type="Pfam" id="PF09360">
    <property type="entry name" value="zf-CDGSH"/>
    <property type="match status" value="1"/>
</dbReference>
<dbReference type="GO" id="GO:0010506">
    <property type="term" value="P:regulation of autophagy"/>
    <property type="evidence" value="ECO:0007669"/>
    <property type="project" value="InterPro"/>
</dbReference>
<evidence type="ECO:0000313" key="9">
    <source>
        <dbReference type="EMBL" id="KAF0296963.1"/>
    </source>
</evidence>
<organism evidence="9 10">
    <name type="scientific">Amphibalanus amphitrite</name>
    <name type="common">Striped barnacle</name>
    <name type="synonym">Balanus amphitrite</name>
    <dbReference type="NCBI Taxonomy" id="1232801"/>
    <lineage>
        <taxon>Eukaryota</taxon>
        <taxon>Metazoa</taxon>
        <taxon>Ecdysozoa</taxon>
        <taxon>Arthropoda</taxon>
        <taxon>Crustacea</taxon>
        <taxon>Multicrustacea</taxon>
        <taxon>Cirripedia</taxon>
        <taxon>Thoracica</taxon>
        <taxon>Thoracicalcarea</taxon>
        <taxon>Balanomorpha</taxon>
        <taxon>Balanoidea</taxon>
        <taxon>Balanidae</taxon>
        <taxon>Amphibalaninae</taxon>
        <taxon>Amphibalanus</taxon>
    </lineage>
</organism>
<keyword evidence="5" id="KW-0411">Iron-sulfur</keyword>
<keyword evidence="4" id="KW-0408">Iron</keyword>
<keyword evidence="2" id="KW-0001">2Fe-2S</keyword>
<feature type="domain" description="Iron-binding zinc finger CDGSH type" evidence="8">
    <location>
        <begin position="55"/>
        <end position="93"/>
    </location>
</feature>
<name>A0A6A4VTJ6_AMPAM</name>
<keyword evidence="3" id="KW-0479">Metal-binding</keyword>
<dbReference type="InterPro" id="IPR042216">
    <property type="entry name" value="MitoNEET_CISD"/>
</dbReference>
<gene>
    <name evidence="9" type="primary">Cisd1_3</name>
    <name evidence="9" type="ORF">FJT64_005609</name>
</gene>
<evidence type="ECO:0000256" key="7">
    <source>
        <dbReference type="SAM" id="Phobius"/>
    </source>
</evidence>
<evidence type="ECO:0000256" key="6">
    <source>
        <dbReference type="ARBA" id="ARBA00034078"/>
    </source>
</evidence>
<evidence type="ECO:0000256" key="4">
    <source>
        <dbReference type="ARBA" id="ARBA00023004"/>
    </source>
</evidence>
<dbReference type="GO" id="GO:0051537">
    <property type="term" value="F:2 iron, 2 sulfur cluster binding"/>
    <property type="evidence" value="ECO:0007669"/>
    <property type="project" value="UniProtKB-KW"/>
</dbReference>
<evidence type="ECO:0000259" key="8">
    <source>
        <dbReference type="SMART" id="SM00704"/>
    </source>
</evidence>
<evidence type="ECO:0000256" key="1">
    <source>
        <dbReference type="ARBA" id="ARBA00008624"/>
    </source>
</evidence>
<reference evidence="9 10" key="1">
    <citation type="submission" date="2019-07" db="EMBL/GenBank/DDBJ databases">
        <title>Draft genome assembly of a fouling barnacle, Amphibalanus amphitrite (Darwin, 1854): The first reference genome for Thecostraca.</title>
        <authorList>
            <person name="Kim W."/>
        </authorList>
    </citation>
    <scope>NUCLEOTIDE SEQUENCE [LARGE SCALE GENOMIC DNA]</scope>
    <source>
        <strain evidence="9">SNU_AA5</strain>
        <tissue evidence="9">Soma without cirri and trophi</tissue>
    </source>
</reference>
<protein>
    <submittedName>
        <fullName evidence="9">CDGSH iron-sulfur domain-containing protein 1</fullName>
    </submittedName>
</protein>
<dbReference type="EMBL" id="VIIS01001522">
    <property type="protein sequence ID" value="KAF0296962.1"/>
    <property type="molecule type" value="Genomic_DNA"/>
</dbReference>
<keyword evidence="10" id="KW-1185">Reference proteome</keyword>
<comment type="cofactor">
    <cofactor evidence="6">
        <name>[2Fe-2S] cluster</name>
        <dbReference type="ChEBI" id="CHEBI:190135"/>
    </cofactor>
</comment>
<dbReference type="SMART" id="SM00704">
    <property type="entry name" value="ZnF_CDGSH"/>
    <property type="match status" value="1"/>
</dbReference>
<accession>A0A6A4VTJ6</accession>
<comment type="caution">
    <text evidence="9">The sequence shown here is derived from an EMBL/GenBank/DDBJ whole genome shotgun (WGS) entry which is preliminary data.</text>
</comment>
<proteinExistence type="inferred from homology"/>
<dbReference type="EMBL" id="VIIS01001522">
    <property type="protein sequence ID" value="KAF0296963.1"/>
    <property type="molecule type" value="Genomic_DNA"/>
</dbReference>
<dbReference type="Proteomes" id="UP000440578">
    <property type="component" value="Unassembled WGS sequence"/>
</dbReference>
<evidence type="ECO:0000256" key="5">
    <source>
        <dbReference type="ARBA" id="ARBA00023014"/>
    </source>
</evidence>
<dbReference type="InterPro" id="IPR045131">
    <property type="entry name" value="CISD1/2"/>
</dbReference>
<dbReference type="PANTHER" id="PTHR13680">
    <property type="entry name" value="CDGSH IRON-SULFUR DOMAIN-CONTAINING PROTEIN 1"/>
    <property type="match status" value="1"/>
</dbReference>
<dbReference type="OrthoDB" id="449252at2759"/>
<sequence length="108" mass="11727">MAGLMSFYSNLSGKDWAALVPFGLACGGIAVVLYNKLCPLAAGCVNLCHRKECEKVADSVDMEDLGDKAVFCRCWRSKKFPYCDGSHNKHNKETGDNVGPLIVKKKAA</sequence>
<dbReference type="AlphaFoldDB" id="A0A6A4VTJ6"/>
<keyword evidence="7" id="KW-0812">Transmembrane</keyword>
<dbReference type="Gene3D" id="3.40.5.90">
    <property type="entry name" value="CDGSH iron-sulfur domain, mitoNEET-type"/>
    <property type="match status" value="1"/>
</dbReference>
<evidence type="ECO:0000256" key="2">
    <source>
        <dbReference type="ARBA" id="ARBA00022714"/>
    </source>
</evidence>
<keyword evidence="7" id="KW-0472">Membrane</keyword>
<dbReference type="GO" id="GO:0046872">
    <property type="term" value="F:metal ion binding"/>
    <property type="evidence" value="ECO:0007669"/>
    <property type="project" value="UniProtKB-KW"/>
</dbReference>
<evidence type="ECO:0000313" key="10">
    <source>
        <dbReference type="Proteomes" id="UP000440578"/>
    </source>
</evidence>
<evidence type="ECO:0000256" key="3">
    <source>
        <dbReference type="ARBA" id="ARBA00022723"/>
    </source>
</evidence>
<dbReference type="GO" id="GO:0005741">
    <property type="term" value="C:mitochondrial outer membrane"/>
    <property type="evidence" value="ECO:0007669"/>
    <property type="project" value="TreeGrafter"/>
</dbReference>